<organism evidence="1 2">
    <name type="scientific">Aristaeella lactis</name>
    <dbReference type="NCBI Taxonomy" id="3046383"/>
    <lineage>
        <taxon>Bacteria</taxon>
        <taxon>Bacillati</taxon>
        <taxon>Bacillota</taxon>
        <taxon>Clostridia</taxon>
        <taxon>Eubacteriales</taxon>
        <taxon>Aristaeellaceae</taxon>
        <taxon>Aristaeella</taxon>
    </lineage>
</organism>
<dbReference type="Proteomes" id="UP000192328">
    <property type="component" value="Unassembled WGS sequence"/>
</dbReference>
<keyword evidence="2" id="KW-1185">Reference proteome</keyword>
<name>A0AC61PHI7_9FIRM</name>
<accession>A0AC61PHI7</accession>
<dbReference type="EMBL" id="FWXZ01000001">
    <property type="protein sequence ID" value="SMC35715.1"/>
    <property type="molecule type" value="Genomic_DNA"/>
</dbReference>
<protein>
    <submittedName>
        <fullName evidence="1">Uncharacterized protein</fullName>
    </submittedName>
</protein>
<proteinExistence type="predicted"/>
<reference evidence="1" key="1">
    <citation type="submission" date="2017-04" db="EMBL/GenBank/DDBJ databases">
        <authorList>
            <person name="Varghese N."/>
            <person name="Submissions S."/>
        </authorList>
    </citation>
    <scope>NUCLEOTIDE SEQUENCE</scope>
    <source>
        <strain evidence="1">WTE2008</strain>
    </source>
</reference>
<evidence type="ECO:0000313" key="2">
    <source>
        <dbReference type="Proteomes" id="UP000192328"/>
    </source>
</evidence>
<evidence type="ECO:0000313" key="1">
    <source>
        <dbReference type="EMBL" id="SMC35715.1"/>
    </source>
</evidence>
<sequence>MKKAISVLLVVILLTAVTATCLAAVHSHTYNVWGGKTVENAWSGATTVQGCHNCPYRHTHYDARVTVTYLCSCGTSQTTSTYTDTVNKYCPYSH</sequence>
<gene>
    <name evidence="1" type="ORF">SAMN06297397_0228</name>
</gene>
<comment type="caution">
    <text evidence="1">The sequence shown here is derived from an EMBL/GenBank/DDBJ whole genome shotgun (WGS) entry which is preliminary data.</text>
</comment>